<protein>
    <submittedName>
        <fullName evidence="1">Lipase</fullName>
    </submittedName>
</protein>
<gene>
    <name evidence="1" type="ORF">EJF14_10605</name>
</gene>
<reference evidence="2" key="1">
    <citation type="journal article" date="2019" name="MBio">
        <title>Comparative genomics for the elucidation of multidrug resistance (MDR) in Candida lusitaniae.</title>
        <authorList>
            <person name="Kannan A."/>
            <person name="Asner S.A."/>
            <person name="Trachsel E."/>
            <person name="Kelly S."/>
            <person name="Parker J."/>
            <person name="Sanglard D."/>
        </authorList>
    </citation>
    <scope>NUCLEOTIDE SEQUENCE [LARGE SCALE GENOMIC DNA]</scope>
    <source>
        <strain evidence="2">P1</strain>
    </source>
</reference>
<accession>A0ACD0WE23</accession>
<sequence>MDSRTDRADIPADIIEHLFTQHPQLRPAAAVPRPGLCARAQALARALPILGRLAPAPDSKQALIDQLLAQQQNATTYRQWYDASAQLDELSGNNLWKATPQCRHYDHRLVQKNLEEMRSARLRKDHKLLLYLIRTKWTRNVGNMGALGLYRHSHVGTKRLVEEYIEECRQCLHYLVHDPSVHLNDRYLLGMLIQTRKNIGRTALVLSGGSTFSLSHVGVLVALLENSLVPRIISGSSSGSIIASILCCHTNDEIGELLMGITERRFTIFGTESEKDGRLKVFLQRIGHLLKFGTFFDISGLRQTMYDFVGNITFREAYNRTGKILNVTVSPATKHEQTRLLNYLTAPNCLVWSAICASCSLPGIFPSNSIYEKNPSTNKIHEWNNDESSKYVDGSVDGDLPILRLSEMFNVDHIIAVQVNPHVSPILKVSVSSVGGKADSELSETVKGLLNNAYDFITSEIIHALQILHEMNIYQNLTLKLISLLSQSYSGDITILPQLELRDFLKVFQNPTPQFMLDFILKGAKAAWPKITVINNHCGVEFALDKEISFVRGRLIAEANSRIAQGFTDFPKAFDSNDYLVSSPVLAEEANAVSPAKQRAKAKIRRHNSVTSGEARWQRHSPVVHRKRNSVSFVDRNLSFRGKSTTSLNSMGGKERESERESPFFKTPQAKYISNGGDGDSQSTRGTSFDFRSPHHEKYLDTDYVPASPKSEPREPRDKANLPRVSRAGSLRNSYVGLNRIKNSGEGDSPLSSPKSLEKAYLELEKNFKNLQPATLRQHFKKPKEEKRLSFYLEKGGDMNGKQKSDEQKNDEQNNGQKNGQSLASDAVAETKKNGTTTNDEDDAESFEDASPVLENSVGYFPYTDD</sequence>
<dbReference type="EMBL" id="CP038484">
    <property type="protein sequence ID" value="QFZ25509.1"/>
    <property type="molecule type" value="Genomic_DNA"/>
</dbReference>
<organism evidence="1 2">
    <name type="scientific">Clavispora lusitaniae</name>
    <name type="common">Candida lusitaniae</name>
    <dbReference type="NCBI Taxonomy" id="36911"/>
    <lineage>
        <taxon>Eukaryota</taxon>
        <taxon>Fungi</taxon>
        <taxon>Dikarya</taxon>
        <taxon>Ascomycota</taxon>
        <taxon>Saccharomycotina</taxon>
        <taxon>Pichiomycetes</taxon>
        <taxon>Metschnikowiaceae</taxon>
        <taxon>Clavispora</taxon>
    </lineage>
</organism>
<dbReference type="Proteomes" id="UP000326582">
    <property type="component" value="Chromosome 1"/>
</dbReference>
<name>A0ACD0WE23_CLALS</name>
<proteinExistence type="predicted"/>
<evidence type="ECO:0000313" key="1">
    <source>
        <dbReference type="EMBL" id="QFZ25509.1"/>
    </source>
</evidence>
<keyword evidence="2" id="KW-1185">Reference proteome</keyword>
<evidence type="ECO:0000313" key="2">
    <source>
        <dbReference type="Proteomes" id="UP000326582"/>
    </source>
</evidence>